<dbReference type="Proteomes" id="UP000268727">
    <property type="component" value="Unassembled WGS sequence"/>
</dbReference>
<evidence type="ECO:0000313" key="2">
    <source>
        <dbReference type="EMBL" id="ROP37432.1"/>
    </source>
</evidence>
<dbReference type="AlphaFoldDB" id="A0A3N1H5E6"/>
<dbReference type="EMBL" id="RJKM01000001">
    <property type="protein sequence ID" value="ROP37432.1"/>
    <property type="molecule type" value="Genomic_DNA"/>
</dbReference>
<evidence type="ECO:0000313" key="3">
    <source>
        <dbReference type="Proteomes" id="UP000268727"/>
    </source>
</evidence>
<organism evidence="2 3">
    <name type="scientific">Saccharothrix texasensis</name>
    <dbReference type="NCBI Taxonomy" id="103734"/>
    <lineage>
        <taxon>Bacteria</taxon>
        <taxon>Bacillati</taxon>
        <taxon>Actinomycetota</taxon>
        <taxon>Actinomycetes</taxon>
        <taxon>Pseudonocardiales</taxon>
        <taxon>Pseudonocardiaceae</taxon>
        <taxon>Saccharothrix</taxon>
    </lineage>
</organism>
<accession>A0A3N1H5E6</accession>
<comment type="caution">
    <text evidence="2">The sequence shown here is derived from an EMBL/GenBank/DDBJ whole genome shotgun (WGS) entry which is preliminary data.</text>
</comment>
<evidence type="ECO:0008006" key="4">
    <source>
        <dbReference type="Google" id="ProtNLM"/>
    </source>
</evidence>
<evidence type="ECO:0000256" key="1">
    <source>
        <dbReference type="SAM" id="SignalP"/>
    </source>
</evidence>
<feature type="chain" id="PRO_5018238438" description="Secreted protein" evidence="1">
    <location>
        <begin position="22"/>
        <end position="69"/>
    </location>
</feature>
<sequence length="69" mass="7298">MRAFIGIAVLLGLFVACSTSGDDEPTRSGPSGMYSEEECLALQWDALSDAGSEDVQTEAAAKYTVHCQP</sequence>
<keyword evidence="3" id="KW-1185">Reference proteome</keyword>
<gene>
    <name evidence="2" type="ORF">EDD40_2745</name>
</gene>
<feature type="signal peptide" evidence="1">
    <location>
        <begin position="1"/>
        <end position="21"/>
    </location>
</feature>
<reference evidence="2 3" key="1">
    <citation type="submission" date="2018-11" db="EMBL/GenBank/DDBJ databases">
        <title>Sequencing the genomes of 1000 actinobacteria strains.</title>
        <authorList>
            <person name="Klenk H.-P."/>
        </authorList>
    </citation>
    <scope>NUCLEOTIDE SEQUENCE [LARGE SCALE GENOMIC DNA]</scope>
    <source>
        <strain evidence="2 3">DSM 44231</strain>
    </source>
</reference>
<proteinExistence type="predicted"/>
<name>A0A3N1H5E6_9PSEU</name>
<protein>
    <recommendedName>
        <fullName evidence="4">Secreted protein</fullName>
    </recommendedName>
</protein>
<keyword evidence="1" id="KW-0732">Signal</keyword>
<dbReference type="PROSITE" id="PS51257">
    <property type="entry name" value="PROKAR_LIPOPROTEIN"/>
    <property type="match status" value="1"/>
</dbReference>